<dbReference type="Pfam" id="PF00175">
    <property type="entry name" value="NAD_binding_1"/>
    <property type="match status" value="1"/>
</dbReference>
<dbReference type="InterPro" id="IPR011884">
    <property type="entry name" value="PaaE"/>
</dbReference>
<sequence length="359" mass="39146">MVPRFHELKVAEIERQTPDAVAIAFEVPEDCAKEFAFTPGQYLTLSTDIDGHEARRSYSICSAPGDPHLRVGVKKVADGRFSTFVNEELSVGDTIRVMPPQGRFTALKGERHDYLLFAAGSGITPMLSIARTVLSHEKDSTITLVYGNRSTETIMFLEELNDLKDRYLQRFTLVHLLSRETQDVELLNGRIDAAKVRALAAGGLIEPLQADGVFLCGPGEMIDAVSGVLAEMGVERDRIRFERFTPSGDAPMPRKASKAARAAVEEGVAIEVVLDGVRRSFAMRDADGTVLDAAHKAGIELPYSCAGGMCCTCRCRVVEGASEMAVNFSLEPWEVEAGFTLACQTRPTAKKLVLDFDAA</sequence>
<dbReference type="PRINTS" id="PR00371">
    <property type="entry name" value="FPNCR"/>
</dbReference>
<dbReference type="Gene3D" id="2.40.30.10">
    <property type="entry name" value="Translation factors"/>
    <property type="match status" value="1"/>
</dbReference>
<dbReference type="Pfam" id="PF00111">
    <property type="entry name" value="Fer2"/>
    <property type="match status" value="1"/>
</dbReference>
<gene>
    <name evidence="12" type="primary">paaE</name>
    <name evidence="12" type="ORF">NTH_00620</name>
</gene>
<dbReference type="PROSITE" id="PS51085">
    <property type="entry name" value="2FE2S_FER_2"/>
    <property type="match status" value="1"/>
</dbReference>
<dbReference type="SUPFAM" id="SSF63380">
    <property type="entry name" value="Riboflavin synthase domain-like"/>
    <property type="match status" value="1"/>
</dbReference>
<dbReference type="InterPro" id="IPR050415">
    <property type="entry name" value="MRET"/>
</dbReference>
<dbReference type="Pfam" id="PF00970">
    <property type="entry name" value="FAD_binding_6"/>
    <property type="match status" value="1"/>
</dbReference>
<comment type="cofactor">
    <cofactor evidence="1">
        <name>FAD</name>
        <dbReference type="ChEBI" id="CHEBI:57692"/>
    </cofactor>
</comment>
<evidence type="ECO:0000256" key="5">
    <source>
        <dbReference type="ARBA" id="ARBA00022827"/>
    </source>
</evidence>
<reference evidence="12 13" key="1">
    <citation type="submission" date="2018-07" db="EMBL/GenBank/DDBJ databases">
        <title>Genome sequence of Nitratireductor thuwali#1536.</title>
        <authorList>
            <person name="Michoud G."/>
            <person name="Merlino G."/>
            <person name="Sefrji F.O."/>
            <person name="Daffonchio D."/>
        </authorList>
    </citation>
    <scope>NUCLEOTIDE SEQUENCE [LARGE SCALE GENOMIC DNA]</scope>
    <source>
        <strain evidence="13">Nit1536</strain>
    </source>
</reference>
<dbReference type="InterPro" id="IPR001709">
    <property type="entry name" value="Flavoprot_Pyr_Nucl_cyt_Rdtase"/>
</dbReference>
<dbReference type="InterPro" id="IPR017927">
    <property type="entry name" value="FAD-bd_FR_type"/>
</dbReference>
<dbReference type="InterPro" id="IPR012675">
    <property type="entry name" value="Beta-grasp_dom_sf"/>
</dbReference>
<dbReference type="InterPro" id="IPR017938">
    <property type="entry name" value="Riboflavin_synthase-like_b-brl"/>
</dbReference>
<protein>
    <submittedName>
        <fullName evidence="12">1,2-phenylacetyl-CoA epoxidase, subunit E</fullName>
        <ecNumber evidence="12">1.-.-.-</ecNumber>
    </submittedName>
</protein>
<dbReference type="GO" id="GO:0016491">
    <property type="term" value="F:oxidoreductase activity"/>
    <property type="evidence" value="ECO:0007669"/>
    <property type="project" value="UniProtKB-KW"/>
</dbReference>
<keyword evidence="4" id="KW-0479">Metal-binding</keyword>
<dbReference type="SUPFAM" id="SSF54292">
    <property type="entry name" value="2Fe-2S ferredoxin-like"/>
    <property type="match status" value="1"/>
</dbReference>
<dbReference type="EMBL" id="CP030941">
    <property type="protein sequence ID" value="UUP16177.1"/>
    <property type="molecule type" value="Genomic_DNA"/>
</dbReference>
<keyword evidence="7" id="KW-0408">Iron</keyword>
<evidence type="ECO:0000259" key="11">
    <source>
        <dbReference type="PROSITE" id="PS51384"/>
    </source>
</evidence>
<feature type="domain" description="FAD-binding FR-type" evidence="11">
    <location>
        <begin position="3"/>
        <end position="107"/>
    </location>
</feature>
<dbReference type="EC" id="1.-.-.-" evidence="12"/>
<dbReference type="CDD" id="cd00207">
    <property type="entry name" value="fer2"/>
    <property type="match status" value="1"/>
</dbReference>
<evidence type="ECO:0000256" key="7">
    <source>
        <dbReference type="ARBA" id="ARBA00023004"/>
    </source>
</evidence>
<evidence type="ECO:0000256" key="6">
    <source>
        <dbReference type="ARBA" id="ARBA00023002"/>
    </source>
</evidence>
<dbReference type="InterPro" id="IPR001433">
    <property type="entry name" value="OxRdtase_FAD/NAD-bd"/>
</dbReference>
<dbReference type="Proteomes" id="UP001342418">
    <property type="component" value="Chromosome"/>
</dbReference>
<evidence type="ECO:0000256" key="3">
    <source>
        <dbReference type="ARBA" id="ARBA00022714"/>
    </source>
</evidence>
<dbReference type="InterPro" id="IPR001041">
    <property type="entry name" value="2Fe-2S_ferredoxin-type"/>
</dbReference>
<dbReference type="PANTHER" id="PTHR47354:SF8">
    <property type="entry name" value="1,2-PHENYLACETYL-COA EPOXIDASE, SUBUNIT E"/>
    <property type="match status" value="1"/>
</dbReference>
<evidence type="ECO:0000256" key="2">
    <source>
        <dbReference type="ARBA" id="ARBA00022630"/>
    </source>
</evidence>
<evidence type="ECO:0000256" key="1">
    <source>
        <dbReference type="ARBA" id="ARBA00001974"/>
    </source>
</evidence>
<keyword evidence="2" id="KW-0285">Flavoprotein</keyword>
<accession>A0ABY5MEE9</accession>
<evidence type="ECO:0000259" key="10">
    <source>
        <dbReference type="PROSITE" id="PS51085"/>
    </source>
</evidence>
<keyword evidence="8" id="KW-0411">Iron-sulfur</keyword>
<dbReference type="Gene3D" id="3.10.20.30">
    <property type="match status" value="1"/>
</dbReference>
<feature type="domain" description="2Fe-2S ferredoxin-type" evidence="10">
    <location>
        <begin position="268"/>
        <end position="359"/>
    </location>
</feature>
<dbReference type="SUPFAM" id="SSF52343">
    <property type="entry name" value="Ferredoxin reductase-like, C-terminal NADP-linked domain"/>
    <property type="match status" value="1"/>
</dbReference>
<keyword evidence="13" id="KW-1185">Reference proteome</keyword>
<dbReference type="PROSITE" id="PS51384">
    <property type="entry name" value="FAD_FR"/>
    <property type="match status" value="1"/>
</dbReference>
<organism evidence="12 13">
    <name type="scientific">Nitratireductor thuwali</name>
    <dbReference type="NCBI Taxonomy" id="2267699"/>
    <lineage>
        <taxon>Bacteria</taxon>
        <taxon>Pseudomonadati</taxon>
        <taxon>Pseudomonadota</taxon>
        <taxon>Alphaproteobacteria</taxon>
        <taxon>Hyphomicrobiales</taxon>
        <taxon>Phyllobacteriaceae</taxon>
        <taxon>Nitratireductor</taxon>
    </lineage>
</organism>
<dbReference type="NCBIfam" id="TIGR02160">
    <property type="entry name" value="PA_CoA_Oxy5"/>
    <property type="match status" value="1"/>
</dbReference>
<dbReference type="InterPro" id="IPR036010">
    <property type="entry name" value="2Fe-2S_ferredoxin-like_sf"/>
</dbReference>
<evidence type="ECO:0000256" key="4">
    <source>
        <dbReference type="ARBA" id="ARBA00022723"/>
    </source>
</evidence>
<dbReference type="PRINTS" id="PR00410">
    <property type="entry name" value="PHEHYDRXLASE"/>
</dbReference>
<dbReference type="InterPro" id="IPR039261">
    <property type="entry name" value="FNR_nucleotide-bd"/>
</dbReference>
<evidence type="ECO:0000256" key="9">
    <source>
        <dbReference type="ARBA" id="ARBA00034078"/>
    </source>
</evidence>
<dbReference type="InterPro" id="IPR008333">
    <property type="entry name" value="Cbr1-like_FAD-bd_dom"/>
</dbReference>
<dbReference type="PANTHER" id="PTHR47354">
    <property type="entry name" value="NADH OXIDOREDUCTASE HCR"/>
    <property type="match status" value="1"/>
</dbReference>
<keyword evidence="5" id="KW-0274">FAD</keyword>
<name>A0ABY5MEE9_9HYPH</name>
<dbReference type="RefSeq" id="WP_338528620.1">
    <property type="nucleotide sequence ID" value="NZ_CP030941.1"/>
</dbReference>
<keyword evidence="6 12" id="KW-0560">Oxidoreductase</keyword>
<comment type="cofactor">
    <cofactor evidence="9">
        <name>[2Fe-2S] cluster</name>
        <dbReference type="ChEBI" id="CHEBI:190135"/>
    </cofactor>
</comment>
<dbReference type="CDD" id="cd06214">
    <property type="entry name" value="PA_degradation_oxidoreductase_like"/>
    <property type="match status" value="1"/>
</dbReference>
<evidence type="ECO:0000313" key="12">
    <source>
        <dbReference type="EMBL" id="UUP16177.1"/>
    </source>
</evidence>
<keyword evidence="3" id="KW-0001">2Fe-2S</keyword>
<dbReference type="Gene3D" id="3.40.50.80">
    <property type="entry name" value="Nucleotide-binding domain of ferredoxin-NADP reductase (FNR) module"/>
    <property type="match status" value="1"/>
</dbReference>
<proteinExistence type="predicted"/>
<evidence type="ECO:0000313" key="13">
    <source>
        <dbReference type="Proteomes" id="UP001342418"/>
    </source>
</evidence>
<evidence type="ECO:0000256" key="8">
    <source>
        <dbReference type="ARBA" id="ARBA00023014"/>
    </source>
</evidence>